<evidence type="ECO:0000256" key="1">
    <source>
        <dbReference type="ARBA" id="ARBA00004192"/>
    </source>
</evidence>
<name>A0A8E5J8B8_9VIRU</name>
<evidence type="ECO:0000256" key="4">
    <source>
        <dbReference type="ARBA" id="ARBA00022561"/>
    </source>
</evidence>
<protein>
    <recommendedName>
        <fullName evidence="3">Nucleoprotein</fullName>
    </recommendedName>
    <alternativeName>
        <fullName evidence="9">Nucleocapsid protein</fullName>
    </alternativeName>
</protein>
<comment type="subcellular location">
    <subcellularLocation>
        <location evidence="1">Host cytoplasm</location>
    </subcellularLocation>
    <subcellularLocation>
        <location evidence="2">Virion</location>
    </subcellularLocation>
</comment>
<evidence type="ECO:0000256" key="6">
    <source>
        <dbReference type="ARBA" id="ARBA00022884"/>
    </source>
</evidence>
<accession>A0A8E5J8B8</accession>
<evidence type="ECO:0000256" key="5">
    <source>
        <dbReference type="ARBA" id="ARBA00022844"/>
    </source>
</evidence>
<feature type="region of interest" description="Disordered" evidence="10">
    <location>
        <begin position="57"/>
        <end position="100"/>
    </location>
</feature>
<dbReference type="GO" id="GO:0030430">
    <property type="term" value="C:host cell cytoplasm"/>
    <property type="evidence" value="ECO:0007669"/>
    <property type="project" value="UniProtKB-SubCell"/>
</dbReference>
<dbReference type="Pfam" id="PF05733">
    <property type="entry name" value="Tenui_N"/>
    <property type="match status" value="1"/>
</dbReference>
<evidence type="ECO:0000256" key="10">
    <source>
        <dbReference type="SAM" id="MobiDB-lite"/>
    </source>
</evidence>
<evidence type="ECO:0000256" key="8">
    <source>
        <dbReference type="ARBA" id="ARBA00023200"/>
    </source>
</evidence>
<evidence type="ECO:0000256" key="2">
    <source>
        <dbReference type="ARBA" id="ARBA00004328"/>
    </source>
</evidence>
<feature type="compositionally biased region" description="Basic and acidic residues" evidence="10">
    <location>
        <begin position="67"/>
        <end position="79"/>
    </location>
</feature>
<evidence type="ECO:0000256" key="3">
    <source>
        <dbReference type="ARBA" id="ARBA00014389"/>
    </source>
</evidence>
<dbReference type="GO" id="GO:0019013">
    <property type="term" value="C:viral nucleocapsid"/>
    <property type="evidence" value="ECO:0007669"/>
    <property type="project" value="UniProtKB-KW"/>
</dbReference>
<sequence>MAMALHQNPKEQSKFDALFSQAISHGEEHYREFLTKCSKNLRERIKREVNARKMTSGGDFLMSFEQAEDKSGKPDNKEGELEEDEHEDEEQENTEGSGTKKDIVVTDAQLAAMWTEIDNIDVSTFDRESTRVFDYQGFNPDEVLRSLIINQRKNKVSAADFKSDILLMCSLAIIKGSINEHNFKKLSTEGQSTVTRLEKTYGIKRGSGRSEPANVVTISRIGATFPGKIIQLLVENKASSRKFMGPLKSHTLPQFVRHQGFAAVIPTTLAESTRMFLLDIVTAYSVDQSISISPNKKDKPDLASLYEKQRGFIQTTADNKYPSEIVRKKIFTTIIIDYDSLLTTARALLKVIPDFTIVTKENFVSDVNATHI</sequence>
<keyword evidence="4" id="KW-0167">Capsid protein</keyword>
<dbReference type="InterPro" id="IPR009522">
    <property type="entry name" value="Capsid_Phlebovir/Tenuivir"/>
</dbReference>
<evidence type="ECO:0000313" key="11">
    <source>
        <dbReference type="EMBL" id="QUX80217.1"/>
    </source>
</evidence>
<organism evidence="11">
    <name type="scientific">Citrus virus A</name>
    <dbReference type="NCBI Taxonomy" id="2484986"/>
    <lineage>
        <taxon>Viruses</taxon>
        <taxon>Riboviria</taxon>
        <taxon>Orthornavirae</taxon>
        <taxon>Negarnaviricota</taxon>
        <taxon>Polyploviricotina</taxon>
        <taxon>Bunyaviricetes</taxon>
        <taxon>Hareavirales</taxon>
        <taxon>Phenuiviridae</taxon>
        <taxon>Coguvirus</taxon>
        <taxon>Coguvirus eburi</taxon>
    </lineage>
</organism>
<reference evidence="11" key="1">
    <citation type="journal article" date="2021" name="J Citrus Pathol">
        <title>First report of citrus virus A in citrus in South Africa.</title>
        <authorList>
            <person name="Bester R."/>
            <person name="Karaan M."/>
            <person name="Cook G."/>
            <person name="Maree H.J."/>
        </authorList>
    </citation>
    <scope>NUCLEOTIDE SEQUENCE</scope>
    <source>
        <strain evidence="11">1.8</strain>
    </source>
</reference>
<evidence type="ECO:0000256" key="7">
    <source>
        <dbReference type="ARBA" id="ARBA00023086"/>
    </source>
</evidence>
<proteinExistence type="predicted"/>
<dbReference type="GO" id="GO:0003723">
    <property type="term" value="F:RNA binding"/>
    <property type="evidence" value="ECO:0007669"/>
    <property type="project" value="UniProtKB-KW"/>
</dbReference>
<keyword evidence="7 11" id="KW-0543">Viral nucleoprotein</keyword>
<keyword evidence="6" id="KW-0694">RNA-binding</keyword>
<dbReference type="EMBL" id="MT720886">
    <property type="protein sequence ID" value="QUX80217.1"/>
    <property type="molecule type" value="Viral_cRNA"/>
</dbReference>
<keyword evidence="8" id="KW-1035">Host cytoplasm</keyword>
<feature type="compositionally biased region" description="Acidic residues" evidence="10">
    <location>
        <begin position="80"/>
        <end position="93"/>
    </location>
</feature>
<keyword evidence="5" id="KW-0946">Virion</keyword>
<evidence type="ECO:0000256" key="9">
    <source>
        <dbReference type="ARBA" id="ARBA00033344"/>
    </source>
</evidence>